<feature type="compositionally biased region" description="Polar residues" evidence="8">
    <location>
        <begin position="1"/>
        <end position="12"/>
    </location>
</feature>
<gene>
    <name evidence="9" type="ORF">SEPMUDRAFT_52541</name>
</gene>
<comment type="similarity">
    <text evidence="2">Belongs to the FAD-binding monooxygenase family.</text>
</comment>
<evidence type="ECO:0000256" key="4">
    <source>
        <dbReference type="ARBA" id="ARBA00022827"/>
    </source>
</evidence>
<evidence type="ECO:0000256" key="1">
    <source>
        <dbReference type="ARBA" id="ARBA00001974"/>
    </source>
</evidence>
<dbReference type="RefSeq" id="XP_016757263.1">
    <property type="nucleotide sequence ID" value="XM_016909232.1"/>
</dbReference>
<dbReference type="InterPro" id="IPR020946">
    <property type="entry name" value="Flavin_mOase-like"/>
</dbReference>
<keyword evidence="5" id="KW-0521">NADP</keyword>
<evidence type="ECO:0000256" key="8">
    <source>
        <dbReference type="SAM" id="MobiDB-lite"/>
    </source>
</evidence>
<feature type="region of interest" description="Disordered" evidence="8">
    <location>
        <begin position="1"/>
        <end position="24"/>
    </location>
</feature>
<keyword evidence="7" id="KW-0503">Monooxygenase</keyword>
<dbReference type="Proteomes" id="UP000016931">
    <property type="component" value="Unassembled WGS sequence"/>
</dbReference>
<evidence type="ECO:0000256" key="2">
    <source>
        <dbReference type="ARBA" id="ARBA00010139"/>
    </source>
</evidence>
<dbReference type="OrthoDB" id="66881at2759"/>
<dbReference type="AlphaFoldDB" id="M3CYI7"/>
<evidence type="ECO:0000256" key="7">
    <source>
        <dbReference type="ARBA" id="ARBA00023033"/>
    </source>
</evidence>
<dbReference type="OMA" id="TGVQCVQ"/>
<dbReference type="SUPFAM" id="SSF51905">
    <property type="entry name" value="FAD/NAD(P)-binding domain"/>
    <property type="match status" value="1"/>
</dbReference>
<dbReference type="eggNOG" id="KOG1399">
    <property type="taxonomic scope" value="Eukaryota"/>
</dbReference>
<feature type="compositionally biased region" description="Basic and acidic residues" evidence="8">
    <location>
        <begin position="15"/>
        <end position="24"/>
    </location>
</feature>
<dbReference type="InterPro" id="IPR036188">
    <property type="entry name" value="FAD/NAD-bd_sf"/>
</dbReference>
<accession>M3CYI7</accession>
<dbReference type="PANTHER" id="PTHR43098">
    <property type="entry name" value="L-ORNITHINE N(5)-MONOOXYGENASE-RELATED"/>
    <property type="match status" value="1"/>
</dbReference>
<dbReference type="InterPro" id="IPR050775">
    <property type="entry name" value="FAD-binding_Monooxygenases"/>
</dbReference>
<comment type="cofactor">
    <cofactor evidence="1">
        <name>FAD</name>
        <dbReference type="ChEBI" id="CHEBI:57692"/>
    </cofactor>
</comment>
<dbReference type="GO" id="GO:0004499">
    <property type="term" value="F:N,N-dimethylaniline monooxygenase activity"/>
    <property type="evidence" value="ECO:0007669"/>
    <property type="project" value="InterPro"/>
</dbReference>
<keyword evidence="4" id="KW-0274">FAD</keyword>
<keyword evidence="10" id="KW-1185">Reference proteome</keyword>
<evidence type="ECO:0000313" key="9">
    <source>
        <dbReference type="EMBL" id="EMF09142.1"/>
    </source>
</evidence>
<dbReference type="EMBL" id="KB456270">
    <property type="protein sequence ID" value="EMF09142.1"/>
    <property type="molecule type" value="Genomic_DNA"/>
</dbReference>
<evidence type="ECO:0000256" key="3">
    <source>
        <dbReference type="ARBA" id="ARBA00022630"/>
    </source>
</evidence>
<keyword evidence="6" id="KW-0560">Oxidoreductase</keyword>
<dbReference type="GO" id="GO:0050660">
    <property type="term" value="F:flavin adenine dinucleotide binding"/>
    <property type="evidence" value="ECO:0007669"/>
    <property type="project" value="InterPro"/>
</dbReference>
<dbReference type="GeneID" id="27906369"/>
<dbReference type="HOGENOM" id="CLU_006937_8_0_1"/>
<protein>
    <submittedName>
        <fullName evidence="9">FAD/NAD(P)-binding domain-containing protein</fullName>
    </submittedName>
</protein>
<organism evidence="9 10">
    <name type="scientific">Sphaerulina musiva (strain SO2202)</name>
    <name type="common">Poplar stem canker fungus</name>
    <name type="synonym">Septoria musiva</name>
    <dbReference type="NCBI Taxonomy" id="692275"/>
    <lineage>
        <taxon>Eukaryota</taxon>
        <taxon>Fungi</taxon>
        <taxon>Dikarya</taxon>
        <taxon>Ascomycota</taxon>
        <taxon>Pezizomycotina</taxon>
        <taxon>Dothideomycetes</taxon>
        <taxon>Dothideomycetidae</taxon>
        <taxon>Mycosphaerellales</taxon>
        <taxon>Mycosphaerellaceae</taxon>
        <taxon>Sphaerulina</taxon>
    </lineage>
</organism>
<dbReference type="PRINTS" id="PR00411">
    <property type="entry name" value="PNDRDTASEI"/>
</dbReference>
<dbReference type="GO" id="GO:0050661">
    <property type="term" value="F:NADP binding"/>
    <property type="evidence" value="ECO:0007669"/>
    <property type="project" value="InterPro"/>
</dbReference>
<evidence type="ECO:0000256" key="5">
    <source>
        <dbReference type="ARBA" id="ARBA00022857"/>
    </source>
</evidence>
<evidence type="ECO:0000256" key="6">
    <source>
        <dbReference type="ARBA" id="ARBA00023002"/>
    </source>
</evidence>
<keyword evidence="3" id="KW-0285">Flavoprotein</keyword>
<evidence type="ECO:0000313" key="10">
    <source>
        <dbReference type="Proteomes" id="UP000016931"/>
    </source>
</evidence>
<dbReference type="Gene3D" id="3.50.50.60">
    <property type="entry name" value="FAD/NAD(P)-binding domain"/>
    <property type="match status" value="2"/>
</dbReference>
<name>M3CYI7_SPHMS</name>
<dbReference type="PANTHER" id="PTHR43098:SF3">
    <property type="entry name" value="L-ORNITHINE N(5)-MONOOXYGENASE-RELATED"/>
    <property type="match status" value="1"/>
</dbReference>
<proteinExistence type="inferred from homology"/>
<reference evidence="9 10" key="1">
    <citation type="journal article" date="2012" name="PLoS Pathog.">
        <title>Diverse lifestyles and strategies of plant pathogenesis encoded in the genomes of eighteen Dothideomycetes fungi.</title>
        <authorList>
            <person name="Ohm R.A."/>
            <person name="Feau N."/>
            <person name="Henrissat B."/>
            <person name="Schoch C.L."/>
            <person name="Horwitz B.A."/>
            <person name="Barry K.W."/>
            <person name="Condon B.J."/>
            <person name="Copeland A.C."/>
            <person name="Dhillon B."/>
            <person name="Glaser F."/>
            <person name="Hesse C.N."/>
            <person name="Kosti I."/>
            <person name="LaButti K."/>
            <person name="Lindquist E.A."/>
            <person name="Lucas S."/>
            <person name="Salamov A.A."/>
            <person name="Bradshaw R.E."/>
            <person name="Ciuffetti L."/>
            <person name="Hamelin R.C."/>
            <person name="Kema G.H.J."/>
            <person name="Lawrence C."/>
            <person name="Scott J.A."/>
            <person name="Spatafora J.W."/>
            <person name="Turgeon B.G."/>
            <person name="de Wit P.J.G.M."/>
            <person name="Zhong S."/>
            <person name="Goodwin S.B."/>
            <person name="Grigoriev I.V."/>
        </authorList>
    </citation>
    <scope>NUCLEOTIDE SEQUENCE [LARGE SCALE GENOMIC DNA]</scope>
    <source>
        <strain evidence="9 10">SO2202</strain>
    </source>
</reference>
<dbReference type="Pfam" id="PF00743">
    <property type="entry name" value="FMO-like"/>
    <property type="match status" value="1"/>
</dbReference>
<sequence>MEPSSAAQQNGHASGDTEAKANGTTEKEIHEQIQADVIVIGAGFSGITAMHRLRKHGLSVKCLEAGGGFGGVWYWNRYPGARVDSEAPFYQMNIPEVWQTFTFRERFPGHEELREYFAHIDKILNLSQDTYFNARVNHITHSKSENVWVVETQQGHIAKGKYLILATGVLHQMHKPDFPGLDKYKGELYHSAAWPKDFSAKGKKIGLIGAGATSVQITQELGKEADELTIFLRRPSYNLPMQQRPLDKTDQSHLKMFYPTLFQAARASHTGFPTAQIPQNTLSVPDHDRTAHFDRCWKSGGFHFLLNSYQDLFFTSEANAEYYKFWRRQVCQRLTDPSKQSLMAPEEMPYHFGTKRCPLEQDYYEILNQSNVHLHDLQTSPLREFSEKGILTADGTEHVFDTIIFATGFDSFTGSLLNLNLHRPSDNKSLREIWTQKQKEQQQKQKLSIKTYLGLLIPHFPNLFLIYSPHAPIALSNGPTIIESQVEMIVEEVILRMEKTGAKSIVPREAAAEMWKREAIEKAYEGTLFPLTDSWWNKGGRGKKEEEEEKKEMIDFIGGIHVYESVCREILREWKGFKVVYDDPKQKWKRRWVELKHVVEHVMEHLVGGSKDAQSSGPAADLRNH</sequence>